<keyword evidence="5 6" id="KW-0472">Membrane</keyword>
<evidence type="ECO:0000256" key="6">
    <source>
        <dbReference type="SAM" id="Phobius"/>
    </source>
</evidence>
<proteinExistence type="predicted"/>
<dbReference type="InterPro" id="IPR052027">
    <property type="entry name" value="PspC"/>
</dbReference>
<dbReference type="OrthoDB" id="7359894at2"/>
<dbReference type="InterPro" id="IPR014320">
    <property type="entry name" value="Phageshock_PspC"/>
</dbReference>
<evidence type="ECO:0000256" key="3">
    <source>
        <dbReference type="ARBA" id="ARBA00022692"/>
    </source>
</evidence>
<feature type="transmembrane region" description="Helical" evidence="6">
    <location>
        <begin position="33"/>
        <end position="54"/>
    </location>
</feature>
<keyword evidence="4 6" id="KW-1133">Transmembrane helix</keyword>
<dbReference type="GO" id="GO:0005886">
    <property type="term" value="C:plasma membrane"/>
    <property type="evidence" value="ECO:0007669"/>
    <property type="project" value="UniProtKB-SubCell"/>
</dbReference>
<dbReference type="RefSeq" id="WP_141344047.1">
    <property type="nucleotide sequence ID" value="NZ_BJLF01000002.1"/>
</dbReference>
<accession>A0A4Y3HRP9</accession>
<sequence>MRGLYRDTHNGKLTGVCAGIAARFGIEVWVVRILFVSAALLGGGFVMVLAYFAASLMLEKQSPQIFQTRQQQFDHQMKQKPWQSGKAPKELLTVMEQDFEEMEINLRKMEAYVTSDTRKTNTAFRNL</sequence>
<protein>
    <submittedName>
        <fullName evidence="8">Phage shock protein C</fullName>
    </submittedName>
</protein>
<comment type="subcellular location">
    <subcellularLocation>
        <location evidence="1">Cell membrane</location>
        <topology evidence="1">Single-pass membrane protein</topology>
    </subcellularLocation>
</comment>
<organism evidence="8 9">
    <name type="scientific">Vibrio inusitatus NBRC 102082</name>
    <dbReference type="NCBI Taxonomy" id="1219070"/>
    <lineage>
        <taxon>Bacteria</taxon>
        <taxon>Pseudomonadati</taxon>
        <taxon>Pseudomonadota</taxon>
        <taxon>Gammaproteobacteria</taxon>
        <taxon>Vibrionales</taxon>
        <taxon>Vibrionaceae</taxon>
        <taxon>Vibrio</taxon>
    </lineage>
</organism>
<dbReference type="InterPro" id="IPR007168">
    <property type="entry name" value="Phageshock_PspC_N"/>
</dbReference>
<keyword evidence="3 6" id="KW-0812">Transmembrane</keyword>
<reference evidence="8 9" key="1">
    <citation type="submission" date="2019-06" db="EMBL/GenBank/DDBJ databases">
        <title>Whole genome shotgun sequence of Vibrio inusitatus NBRC 102082.</title>
        <authorList>
            <person name="Hosoyama A."/>
            <person name="Uohara A."/>
            <person name="Ohji S."/>
            <person name="Ichikawa N."/>
        </authorList>
    </citation>
    <scope>NUCLEOTIDE SEQUENCE [LARGE SCALE GENOMIC DNA]</scope>
    <source>
        <strain evidence="8 9">NBRC 102082</strain>
    </source>
</reference>
<gene>
    <name evidence="8" type="ORF">VIN01S_05010</name>
</gene>
<evidence type="ECO:0000313" key="8">
    <source>
        <dbReference type="EMBL" id="GEA49697.1"/>
    </source>
</evidence>
<evidence type="ECO:0000256" key="4">
    <source>
        <dbReference type="ARBA" id="ARBA00022989"/>
    </source>
</evidence>
<keyword evidence="2" id="KW-1003">Cell membrane</keyword>
<comment type="caution">
    <text evidence="8">The sequence shown here is derived from an EMBL/GenBank/DDBJ whole genome shotgun (WGS) entry which is preliminary data.</text>
</comment>
<dbReference type="Proteomes" id="UP000318717">
    <property type="component" value="Unassembled WGS sequence"/>
</dbReference>
<dbReference type="PANTHER" id="PTHR33885:SF3">
    <property type="entry name" value="PHAGE SHOCK PROTEIN C"/>
    <property type="match status" value="1"/>
</dbReference>
<evidence type="ECO:0000259" key="7">
    <source>
        <dbReference type="Pfam" id="PF04024"/>
    </source>
</evidence>
<feature type="domain" description="Phage shock protein PspC N-terminal" evidence="7">
    <location>
        <begin position="3"/>
        <end position="60"/>
    </location>
</feature>
<evidence type="ECO:0000256" key="5">
    <source>
        <dbReference type="ARBA" id="ARBA00023136"/>
    </source>
</evidence>
<evidence type="ECO:0000256" key="2">
    <source>
        <dbReference type="ARBA" id="ARBA00022475"/>
    </source>
</evidence>
<name>A0A4Y3HRP9_9VIBR</name>
<dbReference type="NCBIfam" id="TIGR02978">
    <property type="entry name" value="phageshock_pspC"/>
    <property type="match status" value="1"/>
</dbReference>
<dbReference type="EMBL" id="BJLF01000002">
    <property type="protein sequence ID" value="GEA49697.1"/>
    <property type="molecule type" value="Genomic_DNA"/>
</dbReference>
<evidence type="ECO:0000313" key="9">
    <source>
        <dbReference type="Proteomes" id="UP000318717"/>
    </source>
</evidence>
<dbReference type="Pfam" id="PF04024">
    <property type="entry name" value="PspC"/>
    <property type="match status" value="1"/>
</dbReference>
<keyword evidence="9" id="KW-1185">Reference proteome</keyword>
<evidence type="ECO:0000256" key="1">
    <source>
        <dbReference type="ARBA" id="ARBA00004162"/>
    </source>
</evidence>
<dbReference type="PANTHER" id="PTHR33885">
    <property type="entry name" value="PHAGE SHOCK PROTEIN C"/>
    <property type="match status" value="1"/>
</dbReference>
<dbReference type="AlphaFoldDB" id="A0A4Y3HRP9"/>